<comment type="caution">
    <text evidence="2">The sequence shown here is derived from an EMBL/GenBank/DDBJ whole genome shotgun (WGS) entry which is preliminary data.</text>
</comment>
<dbReference type="EMBL" id="QFPX01000004">
    <property type="protein sequence ID" value="PZQ56239.1"/>
    <property type="molecule type" value="Genomic_DNA"/>
</dbReference>
<dbReference type="PANTHER" id="PTHR36154">
    <property type="entry name" value="DNA-BINDING TRANSCRIPTIONAL ACTIVATOR ALPA"/>
    <property type="match status" value="1"/>
</dbReference>
<organism evidence="2 3">
    <name type="scientific">Novosphingobium pentaromativorans</name>
    <dbReference type="NCBI Taxonomy" id="205844"/>
    <lineage>
        <taxon>Bacteria</taxon>
        <taxon>Pseudomonadati</taxon>
        <taxon>Pseudomonadota</taxon>
        <taxon>Alphaproteobacteria</taxon>
        <taxon>Sphingomonadales</taxon>
        <taxon>Sphingomonadaceae</taxon>
        <taxon>Novosphingobium</taxon>
    </lineage>
</organism>
<evidence type="ECO:0000256" key="1">
    <source>
        <dbReference type="SAM" id="MobiDB-lite"/>
    </source>
</evidence>
<protein>
    <submittedName>
        <fullName evidence="2">Transcriptional regulator</fullName>
    </submittedName>
</protein>
<sequence>MNAYPTPSSSAHPGSEGGIGRFMRRKEVELETGLSRPTIYRQMASGTFPKPRRIGVQAVAWLSTEIEEWKRQRPFANHEEQ</sequence>
<dbReference type="Pfam" id="PF05930">
    <property type="entry name" value="Phage_AlpA"/>
    <property type="match status" value="1"/>
</dbReference>
<feature type="region of interest" description="Disordered" evidence="1">
    <location>
        <begin position="1"/>
        <end position="22"/>
    </location>
</feature>
<name>A0A2W5NWC0_9SPHN</name>
<accession>A0A2W5NWC0</accession>
<feature type="compositionally biased region" description="Polar residues" evidence="1">
    <location>
        <begin position="1"/>
        <end position="12"/>
    </location>
</feature>
<dbReference type="InterPro" id="IPR052931">
    <property type="entry name" value="Prophage_regulatory_activator"/>
</dbReference>
<dbReference type="InterPro" id="IPR010260">
    <property type="entry name" value="AlpA"/>
</dbReference>
<reference evidence="2 3" key="1">
    <citation type="submission" date="2017-08" db="EMBL/GenBank/DDBJ databases">
        <title>Infants hospitalized years apart are colonized by the same room-sourced microbial strains.</title>
        <authorList>
            <person name="Brooks B."/>
            <person name="Olm M.R."/>
            <person name="Firek B.A."/>
            <person name="Baker R."/>
            <person name="Thomas B.C."/>
            <person name="Morowitz M.J."/>
            <person name="Banfield J.F."/>
        </authorList>
    </citation>
    <scope>NUCLEOTIDE SEQUENCE [LARGE SCALE GENOMIC DNA]</scope>
    <source>
        <strain evidence="2">S2_005_002_R2_33</strain>
    </source>
</reference>
<gene>
    <name evidence="2" type="ORF">DI555_06395</name>
</gene>
<evidence type="ECO:0000313" key="3">
    <source>
        <dbReference type="Proteomes" id="UP000249082"/>
    </source>
</evidence>
<dbReference type="Gene3D" id="1.10.238.160">
    <property type="match status" value="1"/>
</dbReference>
<dbReference type="PANTHER" id="PTHR36154:SF1">
    <property type="entry name" value="DNA-BINDING TRANSCRIPTIONAL ACTIVATOR ALPA"/>
    <property type="match status" value="1"/>
</dbReference>
<evidence type="ECO:0000313" key="2">
    <source>
        <dbReference type="EMBL" id="PZQ56239.1"/>
    </source>
</evidence>
<dbReference type="Proteomes" id="UP000249082">
    <property type="component" value="Unassembled WGS sequence"/>
</dbReference>
<dbReference type="AlphaFoldDB" id="A0A2W5NWC0"/>
<proteinExistence type="predicted"/>